<gene>
    <name evidence="2" type="ORF">BM613_00160</name>
</gene>
<comment type="caution">
    <text evidence="2">The sequence shown here is derived from an EMBL/GenBank/DDBJ whole genome shotgun (WGS) entry which is preliminary data.</text>
</comment>
<evidence type="ECO:0000313" key="2">
    <source>
        <dbReference type="EMBL" id="PWI59064.1"/>
    </source>
</evidence>
<feature type="transmembrane region" description="Helical" evidence="1">
    <location>
        <begin position="47"/>
        <end position="64"/>
    </location>
</feature>
<protein>
    <submittedName>
        <fullName evidence="2">Uncharacterized protein</fullName>
    </submittedName>
</protein>
<evidence type="ECO:0000313" key="3">
    <source>
        <dbReference type="Proteomes" id="UP000245380"/>
    </source>
</evidence>
<keyword evidence="1" id="KW-1133">Transmembrane helix</keyword>
<keyword evidence="1" id="KW-0472">Membrane</keyword>
<evidence type="ECO:0000256" key="1">
    <source>
        <dbReference type="SAM" id="Phobius"/>
    </source>
</evidence>
<dbReference type="Proteomes" id="UP000245380">
    <property type="component" value="Unassembled WGS sequence"/>
</dbReference>
<dbReference type="EMBL" id="MPDK01000001">
    <property type="protein sequence ID" value="PWI59064.1"/>
    <property type="molecule type" value="Genomic_DNA"/>
</dbReference>
<keyword evidence="3" id="KW-1185">Reference proteome</keyword>
<keyword evidence="1" id="KW-0812">Transmembrane</keyword>
<sequence>MIQRILEIFAVGLFAFFALWLYSGVLGAVPNEDAKKRRRVVRNMRKVGAVFIAYALAIGSFYRFHVLSLTWAVILYIPVILGFFAGLRKLQPYLRPDKEEIQ</sequence>
<feature type="transmembrane region" description="Helical" evidence="1">
    <location>
        <begin position="6"/>
        <end position="26"/>
    </location>
</feature>
<accession>A0A2U3DCQ4</accession>
<feature type="transmembrane region" description="Helical" evidence="1">
    <location>
        <begin position="70"/>
        <end position="87"/>
    </location>
</feature>
<organism evidence="2 3">
    <name type="scientific">Sulfoacidibacillus thermotolerans</name>
    <name type="common">Acidibacillus sulfuroxidans</name>
    <dbReference type="NCBI Taxonomy" id="1765684"/>
    <lineage>
        <taxon>Bacteria</taxon>
        <taxon>Bacillati</taxon>
        <taxon>Bacillota</taxon>
        <taxon>Bacilli</taxon>
        <taxon>Bacillales</taxon>
        <taxon>Alicyclobacillaceae</taxon>
        <taxon>Sulfoacidibacillus</taxon>
    </lineage>
</organism>
<dbReference type="RefSeq" id="WP_109429145.1">
    <property type="nucleotide sequence ID" value="NZ_MPDK01000001.1"/>
</dbReference>
<name>A0A2U3DCQ4_SULT2</name>
<dbReference type="AlphaFoldDB" id="A0A2U3DCQ4"/>
<proteinExistence type="predicted"/>
<reference evidence="2 3" key="1">
    <citation type="submission" date="2016-11" db="EMBL/GenBank/DDBJ databases">
        <title>Comparative genomics of Acidibacillus ferroxidans species.</title>
        <authorList>
            <person name="Oliveira G."/>
            <person name="Nunes G."/>
            <person name="Oliveira R."/>
            <person name="Araujo F."/>
            <person name="Salim A."/>
            <person name="Scholte L."/>
            <person name="Morais D."/>
            <person name="Nancucheo I."/>
            <person name="Johnson D.B."/>
            <person name="Grail B."/>
            <person name="Bittencourt J."/>
            <person name="Valadares R."/>
        </authorList>
    </citation>
    <scope>NUCLEOTIDE SEQUENCE [LARGE SCALE GENOMIC DNA]</scope>
    <source>
        <strain evidence="2 3">Y002</strain>
    </source>
</reference>